<evidence type="ECO:0000313" key="2">
    <source>
        <dbReference type="EMBL" id="CAL1300587.1"/>
    </source>
</evidence>
<protein>
    <submittedName>
        <fullName evidence="2">Uncharacterized protein</fullName>
    </submittedName>
</protein>
<feature type="non-terminal residue" evidence="2">
    <location>
        <position position="192"/>
    </location>
</feature>
<accession>A0AAV2BXI3</accession>
<gene>
    <name evidence="2" type="ORF">LARSCL_LOCUS22017</name>
</gene>
<feature type="compositionally biased region" description="Polar residues" evidence="1">
    <location>
        <begin position="1"/>
        <end position="22"/>
    </location>
</feature>
<feature type="region of interest" description="Disordered" evidence="1">
    <location>
        <begin position="1"/>
        <end position="24"/>
    </location>
</feature>
<sequence>VDIRSQNAEIETATQADLTPRSTELALREQSKQIIAGIPLPITESNPTAVLSRSESSEGISSKHVVNENSHNGGSGVGDAIIVPGDLPSLTLPTAENEATSLLIIDGQEIKRPQKSSARQAWCAKAENDNKHQQENISEKGTTVFVPAGLRHLELPPTEENDANQLADGAANSVKGQKKCETLLPCFERTEK</sequence>
<organism evidence="2 3">
    <name type="scientific">Larinioides sclopetarius</name>
    <dbReference type="NCBI Taxonomy" id="280406"/>
    <lineage>
        <taxon>Eukaryota</taxon>
        <taxon>Metazoa</taxon>
        <taxon>Ecdysozoa</taxon>
        <taxon>Arthropoda</taxon>
        <taxon>Chelicerata</taxon>
        <taxon>Arachnida</taxon>
        <taxon>Araneae</taxon>
        <taxon>Araneomorphae</taxon>
        <taxon>Entelegynae</taxon>
        <taxon>Araneoidea</taxon>
        <taxon>Araneidae</taxon>
        <taxon>Larinioides</taxon>
    </lineage>
</organism>
<name>A0AAV2BXI3_9ARAC</name>
<proteinExistence type="predicted"/>
<reference evidence="2 3" key="1">
    <citation type="submission" date="2024-04" db="EMBL/GenBank/DDBJ databases">
        <authorList>
            <person name="Rising A."/>
            <person name="Reimegard J."/>
            <person name="Sonavane S."/>
            <person name="Akerstrom W."/>
            <person name="Nylinder S."/>
            <person name="Hedman E."/>
            <person name="Kallberg Y."/>
        </authorList>
    </citation>
    <scope>NUCLEOTIDE SEQUENCE [LARGE SCALE GENOMIC DNA]</scope>
</reference>
<feature type="non-terminal residue" evidence="2">
    <location>
        <position position="1"/>
    </location>
</feature>
<dbReference type="EMBL" id="CAXIEN010000565">
    <property type="protein sequence ID" value="CAL1300587.1"/>
    <property type="molecule type" value="Genomic_DNA"/>
</dbReference>
<evidence type="ECO:0000256" key="1">
    <source>
        <dbReference type="SAM" id="MobiDB-lite"/>
    </source>
</evidence>
<evidence type="ECO:0000313" key="3">
    <source>
        <dbReference type="Proteomes" id="UP001497382"/>
    </source>
</evidence>
<dbReference type="Proteomes" id="UP001497382">
    <property type="component" value="Unassembled WGS sequence"/>
</dbReference>
<comment type="caution">
    <text evidence="2">The sequence shown here is derived from an EMBL/GenBank/DDBJ whole genome shotgun (WGS) entry which is preliminary data.</text>
</comment>
<dbReference type="AlphaFoldDB" id="A0AAV2BXI3"/>
<keyword evidence="3" id="KW-1185">Reference proteome</keyword>